<feature type="transmembrane region" description="Helical" evidence="4">
    <location>
        <begin position="350"/>
        <end position="369"/>
    </location>
</feature>
<keyword evidence="1 4" id="KW-0812">Transmembrane</keyword>
<dbReference type="EMBL" id="JAXCLA010000008">
    <property type="protein sequence ID" value="MDY0747380.1"/>
    <property type="molecule type" value="Genomic_DNA"/>
</dbReference>
<dbReference type="InterPro" id="IPR036259">
    <property type="entry name" value="MFS_trans_sf"/>
</dbReference>
<evidence type="ECO:0000256" key="4">
    <source>
        <dbReference type="SAM" id="Phobius"/>
    </source>
</evidence>
<dbReference type="RefSeq" id="WP_320425351.1">
    <property type="nucleotide sequence ID" value="NZ_JAXCLA010000008.1"/>
</dbReference>
<evidence type="ECO:0000259" key="5">
    <source>
        <dbReference type="PROSITE" id="PS50850"/>
    </source>
</evidence>
<feature type="transmembrane region" description="Helical" evidence="4">
    <location>
        <begin position="20"/>
        <end position="37"/>
    </location>
</feature>
<dbReference type="Pfam" id="PF06779">
    <property type="entry name" value="MFS_4"/>
    <property type="match status" value="1"/>
</dbReference>
<dbReference type="SUPFAM" id="SSF103473">
    <property type="entry name" value="MFS general substrate transporter"/>
    <property type="match status" value="1"/>
</dbReference>
<feature type="transmembrane region" description="Helical" evidence="4">
    <location>
        <begin position="375"/>
        <end position="396"/>
    </location>
</feature>
<dbReference type="PANTHER" id="PTHR23537:SF1">
    <property type="entry name" value="SUGAR TRANSPORTER"/>
    <property type="match status" value="1"/>
</dbReference>
<feature type="transmembrane region" description="Helical" evidence="4">
    <location>
        <begin position="117"/>
        <end position="135"/>
    </location>
</feature>
<keyword evidence="2 4" id="KW-1133">Transmembrane helix</keyword>
<accession>A0ABU5DM49</accession>
<feature type="transmembrane region" description="Helical" evidence="4">
    <location>
        <begin position="147"/>
        <end position="168"/>
    </location>
</feature>
<evidence type="ECO:0000256" key="1">
    <source>
        <dbReference type="ARBA" id="ARBA00022692"/>
    </source>
</evidence>
<dbReference type="InterPro" id="IPR020846">
    <property type="entry name" value="MFS_dom"/>
</dbReference>
<dbReference type="PROSITE" id="PS50850">
    <property type="entry name" value="MFS"/>
    <property type="match status" value="1"/>
</dbReference>
<dbReference type="Gene3D" id="1.20.1250.20">
    <property type="entry name" value="MFS general substrate transporter like domains"/>
    <property type="match status" value="2"/>
</dbReference>
<evidence type="ECO:0000313" key="7">
    <source>
        <dbReference type="Proteomes" id="UP001285263"/>
    </source>
</evidence>
<reference evidence="6 7" key="1">
    <citation type="submission" date="2023-11" db="EMBL/GenBank/DDBJ databases">
        <title>Paucibacter sp. nov., isolated from fresh soil in Korea.</title>
        <authorList>
            <person name="Le N.T.T."/>
        </authorList>
    </citation>
    <scope>NUCLEOTIDE SEQUENCE [LARGE SCALE GENOMIC DNA]</scope>
    <source>
        <strain evidence="6 7">R3-3</strain>
    </source>
</reference>
<dbReference type="Proteomes" id="UP001285263">
    <property type="component" value="Unassembled WGS sequence"/>
</dbReference>
<feature type="transmembrane region" description="Helical" evidence="4">
    <location>
        <begin position="49"/>
        <end position="73"/>
    </location>
</feature>
<feature type="transmembrane region" description="Helical" evidence="4">
    <location>
        <begin position="174"/>
        <end position="199"/>
    </location>
</feature>
<dbReference type="InterPro" id="IPR010645">
    <property type="entry name" value="MFS_4"/>
</dbReference>
<feature type="transmembrane region" description="Helical" evidence="4">
    <location>
        <begin position="85"/>
        <end position="111"/>
    </location>
</feature>
<evidence type="ECO:0000313" key="6">
    <source>
        <dbReference type="EMBL" id="MDY0747380.1"/>
    </source>
</evidence>
<gene>
    <name evidence="6" type="ORF">SNE35_22950</name>
</gene>
<sequence>MSSTSSTQDPPRIAASRTILAGLSASLVGIGLARFAYTPLIPPLIQAHWFSASDVISLGAANLAGYLVGALLGRPIGQRIGNAHALRAMMLAVTVAFLACGFPVSVIWFFFWRFVSGVAGGTIMVLVAATLLPHVPQARRGLTSGAIFLGLGLGIAGSGTVVPLLLGLGLRDTWIGLAVVSAAFTAASWFAWPGAAAAVQAPAIAHDAQPGAASRTMAVFYAQYALMAVGLVPAMVFLVDFIARGLQQGAHVGALFWVLYGVGAIFGPPLYGLLGDKLGPRKALRAVLGVQAIALLGLYVLSTPLTLGLVAIVIGTFPPGIVPVVLARVHELEPHSPARQNSTWSRATTVFAAAQAVAGYAYSALFNASHGDHRLLFLIAAAGIVVSLAIDFVVIAERGQQPQLGRAGG</sequence>
<name>A0ABU5DM49_9BURK</name>
<evidence type="ECO:0000256" key="3">
    <source>
        <dbReference type="ARBA" id="ARBA00023136"/>
    </source>
</evidence>
<feature type="domain" description="Major facilitator superfamily (MFS) profile" evidence="5">
    <location>
        <begin position="17"/>
        <end position="399"/>
    </location>
</feature>
<feature type="transmembrane region" description="Helical" evidence="4">
    <location>
        <begin position="249"/>
        <end position="271"/>
    </location>
</feature>
<evidence type="ECO:0000256" key="2">
    <source>
        <dbReference type="ARBA" id="ARBA00022989"/>
    </source>
</evidence>
<organism evidence="6 7">
    <name type="scientific">Roseateles agri</name>
    <dbReference type="NCBI Taxonomy" id="3098619"/>
    <lineage>
        <taxon>Bacteria</taxon>
        <taxon>Pseudomonadati</taxon>
        <taxon>Pseudomonadota</taxon>
        <taxon>Betaproteobacteria</taxon>
        <taxon>Burkholderiales</taxon>
        <taxon>Sphaerotilaceae</taxon>
        <taxon>Roseateles</taxon>
    </lineage>
</organism>
<keyword evidence="7" id="KW-1185">Reference proteome</keyword>
<comment type="caution">
    <text evidence="6">The sequence shown here is derived from an EMBL/GenBank/DDBJ whole genome shotgun (WGS) entry which is preliminary data.</text>
</comment>
<dbReference type="PANTHER" id="PTHR23537">
    <property type="match status" value="1"/>
</dbReference>
<proteinExistence type="predicted"/>
<feature type="transmembrane region" description="Helical" evidence="4">
    <location>
        <begin position="220"/>
        <end position="243"/>
    </location>
</feature>
<protein>
    <submittedName>
        <fullName evidence="6">YbfB/YjiJ family MFS transporter</fullName>
    </submittedName>
</protein>
<keyword evidence="3 4" id="KW-0472">Membrane</keyword>